<evidence type="ECO:0000256" key="1">
    <source>
        <dbReference type="SAM" id="Coils"/>
    </source>
</evidence>
<keyword evidence="2" id="KW-0812">Transmembrane</keyword>
<feature type="coiled-coil region" evidence="1">
    <location>
        <begin position="19"/>
        <end position="77"/>
    </location>
</feature>
<protein>
    <submittedName>
        <fullName evidence="3">Uncharacterized protein</fullName>
    </submittedName>
</protein>
<reference evidence="3 4" key="1">
    <citation type="submission" date="2020-07" db="EMBL/GenBank/DDBJ databases">
        <authorList>
            <person name="Feng H."/>
        </authorList>
    </citation>
    <scope>NUCLEOTIDE SEQUENCE [LARGE SCALE GENOMIC DNA]</scope>
    <source>
        <strain evidence="4">s-11</strain>
    </source>
</reference>
<dbReference type="EMBL" id="JACEIP010000008">
    <property type="protein sequence ID" value="MBA4542723.1"/>
    <property type="molecule type" value="Genomic_DNA"/>
</dbReference>
<dbReference type="AlphaFoldDB" id="A0A7W1XA13"/>
<dbReference type="RefSeq" id="WP_033102013.1">
    <property type="nucleotide sequence ID" value="NZ_JACEIP010000008.1"/>
</dbReference>
<dbReference type="Proteomes" id="UP000530514">
    <property type="component" value="Unassembled WGS sequence"/>
</dbReference>
<keyword evidence="2" id="KW-1133">Transmembrane helix</keyword>
<proteinExistence type="predicted"/>
<gene>
    <name evidence="3" type="ORF">H1164_07385</name>
</gene>
<evidence type="ECO:0000313" key="3">
    <source>
        <dbReference type="EMBL" id="MBA4542723.1"/>
    </source>
</evidence>
<keyword evidence="1" id="KW-0175">Coiled coil</keyword>
<organism evidence="3 4">
    <name type="scientific">Thermoactinomyces daqus</name>
    <dbReference type="NCBI Taxonomy" id="1329516"/>
    <lineage>
        <taxon>Bacteria</taxon>
        <taxon>Bacillati</taxon>
        <taxon>Bacillota</taxon>
        <taxon>Bacilli</taxon>
        <taxon>Bacillales</taxon>
        <taxon>Thermoactinomycetaceae</taxon>
        <taxon>Thermoactinomyces</taxon>
    </lineage>
</organism>
<keyword evidence="2" id="KW-0472">Membrane</keyword>
<feature type="transmembrane region" description="Helical" evidence="2">
    <location>
        <begin position="79"/>
        <end position="101"/>
    </location>
</feature>
<evidence type="ECO:0000313" key="4">
    <source>
        <dbReference type="Proteomes" id="UP000530514"/>
    </source>
</evidence>
<evidence type="ECO:0000256" key="2">
    <source>
        <dbReference type="SAM" id="Phobius"/>
    </source>
</evidence>
<comment type="caution">
    <text evidence="3">The sequence shown here is derived from an EMBL/GenBank/DDBJ whole genome shotgun (WGS) entry which is preliminary data.</text>
</comment>
<keyword evidence="4" id="KW-1185">Reference proteome</keyword>
<accession>A0A7W1XA13</accession>
<sequence>MEKENVAVVITPKEMYELVQEVTRSLQRIEARLDVLETRIQSANNADERSRQAINLAEDAQQRANYAYEKAKEVETRQLWLWGIIISEVIVGAIGALFYFAQKGIGG</sequence>
<dbReference type="OrthoDB" id="2186744at2"/>
<name>A0A7W1XA13_9BACL</name>